<keyword evidence="4" id="KW-1185">Reference proteome</keyword>
<proteinExistence type="predicted"/>
<dbReference type="OrthoDB" id="2423701at2759"/>
<dbReference type="OMA" id="AWYSFFV"/>
<gene>
    <name evidence="3" type="ORF">SCHCODRAFT_231461</name>
</gene>
<dbReference type="InParanoid" id="D8PQA4"/>
<dbReference type="GeneID" id="9584938"/>
<dbReference type="PANTHER" id="PTHR45831">
    <property type="entry name" value="LD24721P"/>
    <property type="match status" value="1"/>
</dbReference>
<dbReference type="Gene3D" id="1.25.40.10">
    <property type="entry name" value="Tetratricopeptide repeat domain"/>
    <property type="match status" value="1"/>
</dbReference>
<dbReference type="STRING" id="578458.D8PQA4"/>
<keyword evidence="2" id="KW-0802">TPR repeat</keyword>
<keyword evidence="1" id="KW-0677">Repeat</keyword>
<dbReference type="eggNOG" id="KOG0553">
    <property type="taxonomic scope" value="Eukaryota"/>
</dbReference>
<name>D8PQA4_SCHCM</name>
<dbReference type="InterPro" id="IPR011990">
    <property type="entry name" value="TPR-like_helical_dom_sf"/>
</dbReference>
<reference evidence="3 4" key="1">
    <citation type="journal article" date="2010" name="Nat. Biotechnol.">
        <title>Genome sequence of the model mushroom Schizophyllum commune.</title>
        <authorList>
            <person name="Ohm R.A."/>
            <person name="de Jong J.F."/>
            <person name="Lugones L.G."/>
            <person name="Aerts A."/>
            <person name="Kothe E."/>
            <person name="Stajich J.E."/>
            <person name="de Vries R.P."/>
            <person name="Record E."/>
            <person name="Levasseur A."/>
            <person name="Baker S.E."/>
            <person name="Bartholomew K.A."/>
            <person name="Coutinho P.M."/>
            <person name="Erdmann S."/>
            <person name="Fowler T.J."/>
            <person name="Gathman A.C."/>
            <person name="Lombard V."/>
            <person name="Henrissat B."/>
            <person name="Knabe N."/>
            <person name="Kuees U."/>
            <person name="Lilly W.W."/>
            <person name="Lindquist E."/>
            <person name="Lucas S."/>
            <person name="Magnuson J.K."/>
            <person name="Piumi F."/>
            <person name="Raudaskoski M."/>
            <person name="Salamov A."/>
            <person name="Schmutz J."/>
            <person name="Schwarze F.W.M.R."/>
            <person name="vanKuyk P.A."/>
            <person name="Horton J.S."/>
            <person name="Grigoriev I.V."/>
            <person name="Woesten H.A.B."/>
        </authorList>
    </citation>
    <scope>NUCLEOTIDE SEQUENCE [LARGE SCALE GENOMIC DNA]</scope>
    <source>
        <strain evidence="4">H4-8 / FGSC 9210</strain>
    </source>
</reference>
<dbReference type="GO" id="GO:0072380">
    <property type="term" value="C:TRC complex"/>
    <property type="evidence" value="ECO:0007669"/>
    <property type="project" value="TreeGrafter"/>
</dbReference>
<dbReference type="SUPFAM" id="SSF48452">
    <property type="entry name" value="TPR-like"/>
    <property type="match status" value="1"/>
</dbReference>
<dbReference type="InterPro" id="IPR019734">
    <property type="entry name" value="TPR_rpt"/>
</dbReference>
<dbReference type="PANTHER" id="PTHR45831:SF2">
    <property type="entry name" value="LD24721P"/>
    <property type="match status" value="1"/>
</dbReference>
<dbReference type="HOGENOM" id="CLU_037233_0_0_1"/>
<dbReference type="GO" id="GO:0060090">
    <property type="term" value="F:molecular adaptor activity"/>
    <property type="evidence" value="ECO:0007669"/>
    <property type="project" value="TreeGrafter"/>
</dbReference>
<dbReference type="Proteomes" id="UP000007431">
    <property type="component" value="Unassembled WGS sequence"/>
</dbReference>
<dbReference type="AlphaFoldDB" id="D8PQA4"/>
<evidence type="ECO:0000256" key="1">
    <source>
        <dbReference type="ARBA" id="ARBA00022737"/>
    </source>
</evidence>
<dbReference type="KEGG" id="scm:SCHCO_02488491"/>
<evidence type="ECO:0000256" key="2">
    <source>
        <dbReference type="ARBA" id="ARBA00022803"/>
    </source>
</evidence>
<organism evidence="4">
    <name type="scientific">Schizophyllum commune (strain H4-8 / FGSC 9210)</name>
    <name type="common">Split gill fungus</name>
    <dbReference type="NCBI Taxonomy" id="578458"/>
    <lineage>
        <taxon>Eukaryota</taxon>
        <taxon>Fungi</taxon>
        <taxon>Dikarya</taxon>
        <taxon>Basidiomycota</taxon>
        <taxon>Agaricomycotina</taxon>
        <taxon>Agaricomycetes</taxon>
        <taxon>Agaricomycetidae</taxon>
        <taxon>Agaricales</taxon>
        <taxon>Schizophyllaceae</taxon>
        <taxon>Schizophyllum</taxon>
    </lineage>
</organism>
<evidence type="ECO:0000313" key="4">
    <source>
        <dbReference type="Proteomes" id="UP000007431"/>
    </source>
</evidence>
<evidence type="ECO:0000313" key="3">
    <source>
        <dbReference type="EMBL" id="EFJ03744.1"/>
    </source>
</evidence>
<dbReference type="SMART" id="SM00028">
    <property type="entry name" value="TPR"/>
    <property type="match status" value="3"/>
</dbReference>
<sequence length="534" mass="60545">MSADKLKEEGNALFAKKQYGLAALKYTEAIEIDEENAVLWANRAACRLNTRQFMDAASDSEKVLFTATKLDPGYAKAWARLATAHDALHDYKYSAKAWRAALDSLPKDYLNASEQKQKEQYAAGLKAAEAIANKPLQPAPVLYMSNTDDHPWVAGRRLVEQYQHTGFFNSSAWLINEAYNDFKEGVDLMKAMKQWKDPRSGQTLIQARFGALEVLVNAIILDKRVFHAEGNFFELYKKQVESECRTVNAWTKTGPEEIMREVPSRLASEGWKGVRPALSVTIRAWILRAHFDSGMQRRHDVAVEFTTRAVQLLAWGRETYKNVPKSERGAIFSDTFIIGVRRHLLEALIGAYSEKSDPQILEDLYEEATQVLKEAAALKPPTPADGISPGFFLGFHRYPKADAQAALGFYHAKLALRSRTNQAEAEEYWRKSIAAYTEAADILPEDDEQHAWFLNVALEYMDKVTTPLATKLKMYERLRSSIPKTEAIWRMSSFSRGGVPQHYQQVLGYEKKLREGLDSGKWSLSTDVRREQLS</sequence>
<dbReference type="GO" id="GO:0016020">
    <property type="term" value="C:membrane"/>
    <property type="evidence" value="ECO:0007669"/>
    <property type="project" value="TreeGrafter"/>
</dbReference>
<dbReference type="RefSeq" id="XP_003038646.1">
    <property type="nucleotide sequence ID" value="XM_003038600.1"/>
</dbReference>
<dbReference type="InterPro" id="IPR047150">
    <property type="entry name" value="SGT"/>
</dbReference>
<protein>
    <submittedName>
        <fullName evidence="3">Uncharacterized protein</fullName>
    </submittedName>
</protein>
<dbReference type="EMBL" id="GL377302">
    <property type="protein sequence ID" value="EFJ03744.1"/>
    <property type="molecule type" value="Genomic_DNA"/>
</dbReference>
<dbReference type="VEuPathDB" id="FungiDB:SCHCODRAFT_02488491"/>
<dbReference type="GO" id="GO:0006620">
    <property type="term" value="P:post-translational protein targeting to endoplasmic reticulum membrane"/>
    <property type="evidence" value="ECO:0007669"/>
    <property type="project" value="TreeGrafter"/>
</dbReference>
<accession>D8PQA4</accession>